<sequence>MTHVNENTLLLPAVAAIYGTTSNKLKVKRCLIVFGIITVLVLFGSGVWWVFERV</sequence>
<proteinExistence type="predicted"/>
<accession>A0ABD3FP08</accession>
<dbReference type="Proteomes" id="UP001632037">
    <property type="component" value="Unassembled WGS sequence"/>
</dbReference>
<keyword evidence="1" id="KW-1133">Transmembrane helix</keyword>
<name>A0ABD3FP08_9STRA</name>
<keyword evidence="3" id="KW-1185">Reference proteome</keyword>
<comment type="caution">
    <text evidence="2">The sequence shown here is derived from an EMBL/GenBank/DDBJ whole genome shotgun (WGS) entry which is preliminary data.</text>
</comment>
<dbReference type="AlphaFoldDB" id="A0ABD3FP08"/>
<reference evidence="2 3" key="1">
    <citation type="submission" date="2024-09" db="EMBL/GenBank/DDBJ databases">
        <title>Genome sequencing and assembly of Phytophthora oleae, isolate VK10A, causative agent of rot of olive drupes.</title>
        <authorList>
            <person name="Conti Taguali S."/>
            <person name="Riolo M."/>
            <person name="La Spada F."/>
            <person name="Cacciola S.O."/>
            <person name="Dionisio G."/>
        </authorList>
    </citation>
    <scope>NUCLEOTIDE SEQUENCE [LARGE SCALE GENOMIC DNA]</scope>
    <source>
        <strain evidence="2 3">VK10A</strain>
    </source>
</reference>
<evidence type="ECO:0000313" key="3">
    <source>
        <dbReference type="Proteomes" id="UP001632037"/>
    </source>
</evidence>
<organism evidence="2 3">
    <name type="scientific">Phytophthora oleae</name>
    <dbReference type="NCBI Taxonomy" id="2107226"/>
    <lineage>
        <taxon>Eukaryota</taxon>
        <taxon>Sar</taxon>
        <taxon>Stramenopiles</taxon>
        <taxon>Oomycota</taxon>
        <taxon>Peronosporomycetes</taxon>
        <taxon>Peronosporales</taxon>
        <taxon>Peronosporaceae</taxon>
        <taxon>Phytophthora</taxon>
    </lineage>
</organism>
<dbReference type="EMBL" id="JBIMZQ010000014">
    <property type="protein sequence ID" value="KAL3667344.1"/>
    <property type="molecule type" value="Genomic_DNA"/>
</dbReference>
<keyword evidence="1" id="KW-0472">Membrane</keyword>
<keyword evidence="1" id="KW-0812">Transmembrane</keyword>
<gene>
    <name evidence="2" type="ORF">V7S43_007571</name>
</gene>
<protein>
    <submittedName>
        <fullName evidence="2">Uncharacterized protein</fullName>
    </submittedName>
</protein>
<evidence type="ECO:0000313" key="2">
    <source>
        <dbReference type="EMBL" id="KAL3667344.1"/>
    </source>
</evidence>
<feature type="transmembrane region" description="Helical" evidence="1">
    <location>
        <begin position="30"/>
        <end position="51"/>
    </location>
</feature>
<evidence type="ECO:0000256" key="1">
    <source>
        <dbReference type="SAM" id="Phobius"/>
    </source>
</evidence>